<organism evidence="7 8">
    <name type="scientific">Eleginops maclovinus</name>
    <name type="common">Patagonian blennie</name>
    <name type="synonym">Eleginus maclovinus</name>
    <dbReference type="NCBI Taxonomy" id="56733"/>
    <lineage>
        <taxon>Eukaryota</taxon>
        <taxon>Metazoa</taxon>
        <taxon>Chordata</taxon>
        <taxon>Craniata</taxon>
        <taxon>Vertebrata</taxon>
        <taxon>Euteleostomi</taxon>
        <taxon>Actinopterygii</taxon>
        <taxon>Neopterygii</taxon>
        <taxon>Teleostei</taxon>
        <taxon>Neoteleostei</taxon>
        <taxon>Acanthomorphata</taxon>
        <taxon>Eupercaria</taxon>
        <taxon>Perciformes</taxon>
        <taxon>Notothenioidei</taxon>
        <taxon>Eleginopidae</taxon>
        <taxon>Eleginops</taxon>
    </lineage>
</organism>
<dbReference type="InterPro" id="IPR006671">
    <property type="entry name" value="Cyclin_N"/>
</dbReference>
<keyword evidence="8" id="KW-1185">Reference proteome</keyword>
<keyword evidence="4" id="KW-0131">Cell cycle</keyword>
<evidence type="ECO:0000313" key="7">
    <source>
        <dbReference type="EMBL" id="KAK5864252.1"/>
    </source>
</evidence>
<dbReference type="GO" id="GO:0051301">
    <property type="term" value="P:cell division"/>
    <property type="evidence" value="ECO:0007669"/>
    <property type="project" value="UniProtKB-KW"/>
</dbReference>
<dbReference type="InterPro" id="IPR012388">
    <property type="entry name" value="CABLES1/2"/>
</dbReference>
<dbReference type="Pfam" id="PF00134">
    <property type="entry name" value="Cyclin_N"/>
    <property type="match status" value="1"/>
</dbReference>
<accession>A0AAN8AR67</accession>
<dbReference type="PIRSF" id="PIRSF025798">
    <property type="entry name" value="Cables"/>
    <property type="match status" value="1"/>
</dbReference>
<protein>
    <recommendedName>
        <fullName evidence="6">Cyclin N-terminal domain-containing protein</fullName>
    </recommendedName>
</protein>
<dbReference type="Gene3D" id="1.10.472.10">
    <property type="entry name" value="Cyclin-like"/>
    <property type="match status" value="1"/>
</dbReference>
<evidence type="ECO:0000256" key="4">
    <source>
        <dbReference type="ARBA" id="ARBA00023306"/>
    </source>
</evidence>
<feature type="region of interest" description="Disordered" evidence="5">
    <location>
        <begin position="54"/>
        <end position="167"/>
    </location>
</feature>
<sequence length="501" mass="55284">MATAVCGLQSSGKPGKTHRETRRKTKDSRRRQAALLFLNNISLDGRPLWQLGDEHTDQTAAVEEQRDRGDTEVPLPQTESQEPANAVTQPALSGGGSSSSVPGVLGPPPRSSVAMSPGPDGANEVFLEGVVVGDPLTPDPPLSPPLPPGHQPCSRVRSTPAALSPAPALDPRQRLRNVSGSPGPKVPKKVHFIKSMRQYDTRGCRIVLICAKRSLYAAFSVLPYGESHLSDAKLEAQRQRLSSVVAVDLLPSLEGVELGDLGKTVSYAQFLYPTNALVRQKSGGAPESAQTPQSRFRGNGQRTFTPARLNNGVPPEPSVEEVVEYDPNLLSDPQWPCGRHKRVLIFASYVTTIVEYVKPSDLKRNMNEMFREKFPHIKLTLSKIRSLKREMRAMSDDCGLQPVTIAMSFVYFEKLVLQGHLNKQNRKLVAAACVLLAAKISSDLRKPEVKQLIDKLEERFRINRRELIPLEFPVLVALEMGLYLPESKVMPHYRRLVQQQG</sequence>
<gene>
    <name evidence="7" type="ORF">PBY51_001209</name>
</gene>
<evidence type="ECO:0000259" key="6">
    <source>
        <dbReference type="Pfam" id="PF00134"/>
    </source>
</evidence>
<feature type="region of interest" description="Disordered" evidence="5">
    <location>
        <begin position="281"/>
        <end position="318"/>
    </location>
</feature>
<dbReference type="GO" id="GO:0005829">
    <property type="term" value="C:cytosol"/>
    <property type="evidence" value="ECO:0007669"/>
    <property type="project" value="UniProtKB-ARBA"/>
</dbReference>
<keyword evidence="3" id="KW-0132">Cell division</keyword>
<feature type="compositionally biased region" description="Basic and acidic residues" evidence="5">
    <location>
        <begin position="54"/>
        <end position="71"/>
    </location>
</feature>
<feature type="compositionally biased region" description="Polar residues" evidence="5">
    <location>
        <begin position="77"/>
        <end position="91"/>
    </location>
</feature>
<name>A0AAN8AR67_ELEMC</name>
<evidence type="ECO:0000256" key="2">
    <source>
        <dbReference type="ARBA" id="ARBA00022553"/>
    </source>
</evidence>
<dbReference type="Proteomes" id="UP001346869">
    <property type="component" value="Unassembled WGS sequence"/>
</dbReference>
<evidence type="ECO:0000256" key="1">
    <source>
        <dbReference type="ARBA" id="ARBA00008742"/>
    </source>
</evidence>
<dbReference type="FunFam" id="1.10.472.10:FF:000020">
    <property type="entry name" value="CDK5 and ABL1 enzyme substrate 1"/>
    <property type="match status" value="1"/>
</dbReference>
<feature type="compositionally biased region" description="Pro residues" evidence="5">
    <location>
        <begin position="137"/>
        <end position="150"/>
    </location>
</feature>
<evidence type="ECO:0000313" key="8">
    <source>
        <dbReference type="Proteomes" id="UP001346869"/>
    </source>
</evidence>
<keyword evidence="2" id="KW-0597">Phosphoprotein</keyword>
<feature type="compositionally biased region" description="Basic residues" evidence="5">
    <location>
        <begin position="15"/>
        <end position="31"/>
    </location>
</feature>
<feature type="region of interest" description="Disordered" evidence="5">
    <location>
        <begin position="1"/>
        <end position="31"/>
    </location>
</feature>
<reference evidence="7 8" key="1">
    <citation type="journal article" date="2023" name="Genes (Basel)">
        <title>Chromosome-Level Genome Assembly and Circadian Gene Repertoire of the Patagonia Blennie Eleginops maclovinus-The Closest Ancestral Proxy of Antarctic Cryonotothenioids.</title>
        <authorList>
            <person name="Cheng C.C."/>
            <person name="Rivera-Colon A.G."/>
            <person name="Minhas B.F."/>
            <person name="Wilson L."/>
            <person name="Rayamajhi N."/>
            <person name="Vargas-Chacoff L."/>
            <person name="Catchen J.M."/>
        </authorList>
    </citation>
    <scope>NUCLEOTIDE SEQUENCE [LARGE SCALE GENOMIC DNA]</scope>
    <source>
        <strain evidence="7">JMC-PN-2008</strain>
    </source>
</reference>
<dbReference type="PANTHER" id="PTHR22896">
    <property type="entry name" value="CDK5 AND ABL1 ENZYME SUBSTRATE 1"/>
    <property type="match status" value="1"/>
</dbReference>
<comment type="caution">
    <text evidence="7">The sequence shown here is derived from an EMBL/GenBank/DDBJ whole genome shotgun (WGS) entry which is preliminary data.</text>
</comment>
<evidence type="ECO:0000256" key="5">
    <source>
        <dbReference type="SAM" id="MobiDB-lite"/>
    </source>
</evidence>
<dbReference type="AlphaFoldDB" id="A0AAN8AR67"/>
<reference evidence="7 8" key="2">
    <citation type="journal article" date="2023" name="Mol. Biol. Evol.">
        <title>Genomics of Secondarily Temperate Adaptation in the Only Non-Antarctic Icefish.</title>
        <authorList>
            <person name="Rivera-Colon A.G."/>
            <person name="Rayamajhi N."/>
            <person name="Minhas B.F."/>
            <person name="Madrigal G."/>
            <person name="Bilyk K.T."/>
            <person name="Yoon V."/>
            <person name="Hune M."/>
            <person name="Gregory S."/>
            <person name="Cheng C.H.C."/>
            <person name="Catchen J.M."/>
        </authorList>
    </citation>
    <scope>NUCLEOTIDE SEQUENCE [LARGE SCALE GENOMIC DNA]</scope>
    <source>
        <strain evidence="7">JMC-PN-2008</strain>
    </source>
</reference>
<comment type="similarity">
    <text evidence="1">Belongs to the cyclin family.</text>
</comment>
<dbReference type="EMBL" id="JAUZQC010000011">
    <property type="protein sequence ID" value="KAK5864252.1"/>
    <property type="molecule type" value="Genomic_DNA"/>
</dbReference>
<evidence type="ECO:0000256" key="3">
    <source>
        <dbReference type="ARBA" id="ARBA00022618"/>
    </source>
</evidence>
<feature type="domain" description="Cyclin N-terminal" evidence="6">
    <location>
        <begin position="391"/>
        <end position="480"/>
    </location>
</feature>
<proteinExistence type="inferred from homology"/>
<dbReference type="InterPro" id="IPR036915">
    <property type="entry name" value="Cyclin-like_sf"/>
</dbReference>
<feature type="compositionally biased region" description="Polar residues" evidence="5">
    <location>
        <begin position="288"/>
        <end position="304"/>
    </location>
</feature>
<dbReference type="GO" id="GO:0051726">
    <property type="term" value="P:regulation of cell cycle"/>
    <property type="evidence" value="ECO:0007669"/>
    <property type="project" value="InterPro"/>
</dbReference>
<dbReference type="SUPFAM" id="SSF47954">
    <property type="entry name" value="Cyclin-like"/>
    <property type="match status" value="1"/>
</dbReference>
<dbReference type="PANTHER" id="PTHR22896:SF4">
    <property type="entry name" value="CDK5 AND ABL1 ENZYME SUBSTRATE 2-LIKE ISOFORM X1"/>
    <property type="match status" value="1"/>
</dbReference>